<gene>
    <name evidence="3" type="ORF">CLIB1423_01S08988</name>
</gene>
<feature type="region of interest" description="Disordered" evidence="1">
    <location>
        <begin position="110"/>
        <end position="131"/>
    </location>
</feature>
<evidence type="ECO:0000313" key="4">
    <source>
        <dbReference type="Proteomes" id="UP000837801"/>
    </source>
</evidence>
<reference evidence="3" key="1">
    <citation type="submission" date="2022-03" db="EMBL/GenBank/DDBJ databases">
        <authorList>
            <person name="Legras J.-L."/>
            <person name="Devillers H."/>
            <person name="Grondin C."/>
        </authorList>
    </citation>
    <scope>NUCLEOTIDE SEQUENCE</scope>
    <source>
        <strain evidence="3">CLIB 1423</strain>
    </source>
</reference>
<keyword evidence="2" id="KW-1133">Transmembrane helix</keyword>
<sequence>MVSLLNIYKDNEEFKFWEGNGYKIQAKKRAVQHDMFSSSSDLTDSYSEEELLANTLYIFLLLVVFSIILGCTLFGIREYALSKPPSTHDAGIEDTFYPLPPVFIPAQASCTKKDSPDSNVDDTMNSGSISPSLPILHEKNRVANYRSNAQPITPLARIDIIQSEETTNEFIRGSLSKYLNEKFSSTEPSPVPEEDKKQNNNSKIVYSIRQMHEIRQSQSRSSSSAENGEADYRIYSTLRYSSFIPPSVFQSAYTADRQINEASFLLLHTTASDMISGISIRDEVFIKTMSVLNVVSIGFTSIGNPNYFLNSFSELVVTLIDTGNIFNLVEEIVSVPLQQEFISMVLIYFWSNWVYRSGVSKLSQRLRTQVEVQLHQWKMTEPDLIAPPSILRALLNLELGFHGLRKIDDKYKRTLTEKNRELLKFICKDARCNDYLGFLPLISQAIGVTKISENLLIFYDLALEIITQHGKCCMSMYITDTTSGLKELVQHGLWIQHHYTVCERANSIYYTLKEQGYKEVESWMEEVHRGRTYVSSSVVEFEKLGIKDTREEKKRERKVATPGSWTFEEAHGEKTQELNGYEKEERGHEIQRSPSLRRYGYQLQ</sequence>
<comment type="caution">
    <text evidence="3">The sequence shown here is derived from an EMBL/GenBank/DDBJ whole genome shotgun (WGS) entry which is preliminary data.</text>
</comment>
<dbReference type="AlphaFoldDB" id="A0A9P0QKN5"/>
<evidence type="ECO:0000256" key="2">
    <source>
        <dbReference type="SAM" id="Phobius"/>
    </source>
</evidence>
<organism evidence="3 4">
    <name type="scientific">[Candida] railenensis</name>
    <dbReference type="NCBI Taxonomy" id="45579"/>
    <lineage>
        <taxon>Eukaryota</taxon>
        <taxon>Fungi</taxon>
        <taxon>Dikarya</taxon>
        <taxon>Ascomycota</taxon>
        <taxon>Saccharomycotina</taxon>
        <taxon>Pichiomycetes</taxon>
        <taxon>Debaryomycetaceae</taxon>
        <taxon>Kurtzmaniella</taxon>
    </lineage>
</organism>
<keyword evidence="4" id="KW-1185">Reference proteome</keyword>
<dbReference type="Proteomes" id="UP000837801">
    <property type="component" value="Unassembled WGS sequence"/>
</dbReference>
<evidence type="ECO:0000313" key="3">
    <source>
        <dbReference type="EMBL" id="CAH2350389.1"/>
    </source>
</evidence>
<keyword evidence="2" id="KW-0472">Membrane</keyword>
<name>A0A9P0QKN5_9ASCO</name>
<dbReference type="EMBL" id="CAKXYY010000001">
    <property type="protein sequence ID" value="CAH2350389.1"/>
    <property type="molecule type" value="Genomic_DNA"/>
</dbReference>
<dbReference type="OrthoDB" id="4092221at2759"/>
<feature type="compositionally biased region" description="Basic and acidic residues" evidence="1">
    <location>
        <begin position="568"/>
        <end position="591"/>
    </location>
</feature>
<proteinExistence type="predicted"/>
<protein>
    <submittedName>
        <fullName evidence="3">Uncharacterized protein</fullName>
    </submittedName>
</protein>
<feature type="region of interest" description="Disordered" evidence="1">
    <location>
        <begin position="182"/>
        <end position="201"/>
    </location>
</feature>
<feature type="transmembrane region" description="Helical" evidence="2">
    <location>
        <begin position="56"/>
        <end position="76"/>
    </location>
</feature>
<feature type="region of interest" description="Disordered" evidence="1">
    <location>
        <begin position="552"/>
        <end position="604"/>
    </location>
</feature>
<accession>A0A9P0QKN5</accession>
<keyword evidence="2" id="KW-0812">Transmembrane</keyword>
<feature type="compositionally biased region" description="Polar residues" evidence="1">
    <location>
        <begin position="117"/>
        <end position="131"/>
    </location>
</feature>
<evidence type="ECO:0000256" key="1">
    <source>
        <dbReference type="SAM" id="MobiDB-lite"/>
    </source>
</evidence>